<feature type="transmembrane region" description="Helical" evidence="8">
    <location>
        <begin position="111"/>
        <end position="131"/>
    </location>
</feature>
<evidence type="ECO:0000256" key="7">
    <source>
        <dbReference type="SAM" id="MobiDB-lite"/>
    </source>
</evidence>
<dbReference type="AlphaFoldDB" id="A0A6L5XA75"/>
<feature type="transmembrane region" description="Helical" evidence="8">
    <location>
        <begin position="48"/>
        <end position="67"/>
    </location>
</feature>
<dbReference type="GO" id="GO:0005886">
    <property type="term" value="C:plasma membrane"/>
    <property type="evidence" value="ECO:0007669"/>
    <property type="project" value="UniProtKB-SubCell"/>
</dbReference>
<organism evidence="9 10">
    <name type="scientific">Porcincola intestinalis</name>
    <dbReference type="NCBI Taxonomy" id="2606632"/>
    <lineage>
        <taxon>Bacteria</taxon>
        <taxon>Bacillati</taxon>
        <taxon>Bacillota</taxon>
        <taxon>Clostridia</taxon>
        <taxon>Lachnospirales</taxon>
        <taxon>Lachnospiraceae</taxon>
        <taxon>Porcincola</taxon>
    </lineage>
</organism>
<comment type="caution">
    <text evidence="9">The sequence shown here is derived from an EMBL/GenBank/DDBJ whole genome shotgun (WGS) entry which is preliminary data.</text>
</comment>
<dbReference type="Proteomes" id="UP000481852">
    <property type="component" value="Unassembled WGS sequence"/>
</dbReference>
<keyword evidence="5 8" id="KW-1133">Transmembrane helix</keyword>
<feature type="transmembrane region" description="Helical" evidence="8">
    <location>
        <begin position="74"/>
        <end position="99"/>
    </location>
</feature>
<keyword evidence="4 8" id="KW-0812">Transmembrane</keyword>
<evidence type="ECO:0000313" key="10">
    <source>
        <dbReference type="Proteomes" id="UP000481852"/>
    </source>
</evidence>
<feature type="region of interest" description="Disordered" evidence="7">
    <location>
        <begin position="183"/>
        <end position="208"/>
    </location>
</feature>
<evidence type="ECO:0000256" key="3">
    <source>
        <dbReference type="ARBA" id="ARBA00022475"/>
    </source>
</evidence>
<name>A0A6L5XA75_9FIRM</name>
<evidence type="ECO:0000256" key="2">
    <source>
        <dbReference type="ARBA" id="ARBA00005262"/>
    </source>
</evidence>
<evidence type="ECO:0000256" key="4">
    <source>
        <dbReference type="ARBA" id="ARBA00022692"/>
    </source>
</evidence>
<proteinExistence type="inferred from homology"/>
<comment type="similarity">
    <text evidence="2">Belongs to the chromate ion transporter (CHR) (TC 2.A.51) family.</text>
</comment>
<dbReference type="InterPro" id="IPR052518">
    <property type="entry name" value="CHR_Transporter"/>
</dbReference>
<gene>
    <name evidence="9" type="ORF">FYJ35_10255</name>
</gene>
<dbReference type="PANTHER" id="PTHR43663">
    <property type="entry name" value="CHROMATE TRANSPORT PROTEIN-RELATED"/>
    <property type="match status" value="1"/>
</dbReference>
<evidence type="ECO:0000256" key="8">
    <source>
        <dbReference type="SAM" id="Phobius"/>
    </source>
</evidence>
<keyword evidence="6 8" id="KW-0472">Membrane</keyword>
<accession>A0A6L5XA75</accession>
<evidence type="ECO:0000256" key="5">
    <source>
        <dbReference type="ARBA" id="ARBA00022989"/>
    </source>
</evidence>
<feature type="transmembrane region" description="Helical" evidence="8">
    <location>
        <begin position="138"/>
        <end position="164"/>
    </location>
</feature>
<keyword evidence="3" id="KW-1003">Cell membrane</keyword>
<evidence type="ECO:0000256" key="6">
    <source>
        <dbReference type="ARBA" id="ARBA00023136"/>
    </source>
</evidence>
<dbReference type="EMBL" id="VULZ01000011">
    <property type="protein sequence ID" value="MSS15412.1"/>
    <property type="molecule type" value="Genomic_DNA"/>
</dbReference>
<keyword evidence="10" id="KW-1185">Reference proteome</keyword>
<dbReference type="InterPro" id="IPR003370">
    <property type="entry name" value="Chromate_transpt"/>
</dbReference>
<protein>
    <submittedName>
        <fullName evidence="9">Chromate transporter</fullName>
    </submittedName>
</protein>
<dbReference type="Pfam" id="PF02417">
    <property type="entry name" value="Chromate_transp"/>
    <property type="match status" value="1"/>
</dbReference>
<evidence type="ECO:0000313" key="9">
    <source>
        <dbReference type="EMBL" id="MSS15412.1"/>
    </source>
</evidence>
<feature type="transmembrane region" description="Helical" evidence="8">
    <location>
        <begin position="7"/>
        <end position="28"/>
    </location>
</feature>
<dbReference type="GO" id="GO:0015109">
    <property type="term" value="F:chromate transmembrane transporter activity"/>
    <property type="evidence" value="ECO:0007669"/>
    <property type="project" value="InterPro"/>
</dbReference>
<sequence>MPVLLELLLLFAEIGATTFGGGYAMLPILQRELVEKRHWTTEEQLMDYYAIGQCTPGIIAVNTATFIGNTKAGMIGGIVATLGVVSPSVVIITIISIFLQNFADLSVVKHAFNGIRAAVCVLIMDSVIKLGKKSIRDLWGWIIFLCVLLASLLSGISPVLLVVLSGVAGIVLKPVADRSAAKAADDAAKSGTEPEASGTLDGEKEDRT</sequence>
<comment type="subcellular location">
    <subcellularLocation>
        <location evidence="1">Cell membrane</location>
        <topology evidence="1">Multi-pass membrane protein</topology>
    </subcellularLocation>
</comment>
<dbReference type="PANTHER" id="PTHR43663:SF1">
    <property type="entry name" value="CHROMATE TRANSPORTER"/>
    <property type="match status" value="1"/>
</dbReference>
<reference evidence="9 10" key="1">
    <citation type="submission" date="2019-08" db="EMBL/GenBank/DDBJ databases">
        <title>In-depth cultivation of the pig gut microbiome towards novel bacterial diversity and tailored functional studies.</title>
        <authorList>
            <person name="Wylensek D."/>
            <person name="Hitch T.C.A."/>
            <person name="Clavel T."/>
        </authorList>
    </citation>
    <scope>NUCLEOTIDE SEQUENCE [LARGE SCALE GENOMIC DNA]</scope>
    <source>
        <strain evidence="9 10">Oil+RF-744-WCA-WT-11</strain>
    </source>
</reference>
<evidence type="ECO:0000256" key="1">
    <source>
        <dbReference type="ARBA" id="ARBA00004651"/>
    </source>
</evidence>